<dbReference type="InterPro" id="IPR039424">
    <property type="entry name" value="SBP_5"/>
</dbReference>
<dbReference type="PIRSF" id="PIRSF002741">
    <property type="entry name" value="MppA"/>
    <property type="match status" value="1"/>
</dbReference>
<dbReference type="CDD" id="cd08509">
    <property type="entry name" value="PBP2_TmCBP_oligosaccharides_like"/>
    <property type="match status" value="1"/>
</dbReference>
<comment type="subcellular location">
    <subcellularLocation>
        <location evidence="1">Periplasm</location>
    </subcellularLocation>
</comment>
<reference evidence="6" key="1">
    <citation type="journal article" date="2019" name="Int. J. Syst. Evol. Microbiol.">
        <title>The Global Catalogue of Microorganisms (GCM) 10K type strain sequencing project: providing services to taxonomists for standard genome sequencing and annotation.</title>
        <authorList>
            <consortium name="The Broad Institute Genomics Platform"/>
            <consortium name="The Broad Institute Genome Sequencing Center for Infectious Disease"/>
            <person name="Wu L."/>
            <person name="Ma J."/>
        </authorList>
    </citation>
    <scope>NUCLEOTIDE SEQUENCE [LARGE SCALE GENOMIC DNA]</scope>
    <source>
        <strain evidence="6">NBRC 112416</strain>
    </source>
</reference>
<dbReference type="Gene3D" id="3.10.105.10">
    <property type="entry name" value="Dipeptide-binding Protein, Domain 3"/>
    <property type="match status" value="1"/>
</dbReference>
<name>A0ABQ5W838_9HYPH</name>
<feature type="domain" description="Solute-binding protein family 5" evidence="4">
    <location>
        <begin position="99"/>
        <end position="527"/>
    </location>
</feature>
<gene>
    <name evidence="5" type="ORF">GCM10010862_34960</name>
</gene>
<feature type="signal peptide" evidence="3">
    <location>
        <begin position="1"/>
        <end position="38"/>
    </location>
</feature>
<dbReference type="Proteomes" id="UP001156691">
    <property type="component" value="Unassembled WGS sequence"/>
</dbReference>
<evidence type="ECO:0000313" key="6">
    <source>
        <dbReference type="Proteomes" id="UP001156691"/>
    </source>
</evidence>
<evidence type="ECO:0000256" key="1">
    <source>
        <dbReference type="ARBA" id="ARBA00004418"/>
    </source>
</evidence>
<dbReference type="InterPro" id="IPR030678">
    <property type="entry name" value="Peptide/Ni-bd"/>
</dbReference>
<keyword evidence="6" id="KW-1185">Reference proteome</keyword>
<dbReference type="InterPro" id="IPR006311">
    <property type="entry name" value="TAT_signal"/>
</dbReference>
<dbReference type="Pfam" id="PF00496">
    <property type="entry name" value="SBP_bac_5"/>
    <property type="match status" value="1"/>
</dbReference>
<dbReference type="PROSITE" id="PS51318">
    <property type="entry name" value="TAT"/>
    <property type="match status" value="1"/>
</dbReference>
<feature type="chain" id="PRO_5045241978" evidence="3">
    <location>
        <begin position="39"/>
        <end position="643"/>
    </location>
</feature>
<evidence type="ECO:0000259" key="4">
    <source>
        <dbReference type="Pfam" id="PF00496"/>
    </source>
</evidence>
<evidence type="ECO:0000313" key="5">
    <source>
        <dbReference type="EMBL" id="GLQ56237.1"/>
    </source>
</evidence>
<proteinExistence type="inferred from homology"/>
<dbReference type="InterPro" id="IPR000914">
    <property type="entry name" value="SBP_5_dom"/>
</dbReference>
<keyword evidence="3" id="KW-0732">Signal</keyword>
<accession>A0ABQ5W838</accession>
<dbReference type="SUPFAM" id="SSF53850">
    <property type="entry name" value="Periplasmic binding protein-like II"/>
    <property type="match status" value="1"/>
</dbReference>
<dbReference type="RefSeq" id="WP_284341658.1">
    <property type="nucleotide sequence ID" value="NZ_BSNS01000020.1"/>
</dbReference>
<protein>
    <submittedName>
        <fullName evidence="5">Peptide ABC transporter substrate-binding protein</fullName>
    </submittedName>
</protein>
<sequence length="643" mass="71960">MTRDPRNDKRARGTLLALGMAAALGGTMLAGYAPAAFAQEMTDVGTPRAETLIVDMLNARVGNPTNMNMYQQGVTVNHGMHQLALSQLYDIDTAAGTQIPGLAAEMPEALNEDFTRFRVPLREGLTWSDGEPFTADDVVFTAEMIRDTPALAYSAAFIDAIASVTKVDDHTVEIETTRPTPRLSIVLGSVIYGNAFHVVPKHIWENEDPATFANFPPVTISAYKYMDHDPNGTWFLWEKREDWQNTEVGQMIGEPKPQYVLFRSYGTEERRVLAMASNDIDILTDISPESLDILRNQNDKVRGWFTDFPYANLDDPCERGIHFNTSIAPYDDPQTRWGLALAINAQRASIATFSGMMRASPLAIPPTSVLMDTYHQPMSQWLAEFTLEDGYKPFDPDYAIRLGEQLRSEGVEGIPEDPEALRELLGVGWWKHDPEQATKLLQDAGFTNDGGQWKKPDGTPFTITILAPADFEVQSQRLAFAVANEWTQFGIPTNVQQMQAGAFFTAENTGNYEVGSYWGSSCAITPDLFVRMEAWHKDYVRENGTPASHNQGRYVDEELSALIDELRAIPADDERIVPLGTDILKELVEGLPVIEMFGTSKFVPVNETYWTNYPSADNYYEGPWWWWSNFKFINAQLEPAAAD</sequence>
<dbReference type="PANTHER" id="PTHR30290:SF65">
    <property type="entry name" value="MONOACYL PHOSPHATIDYLINOSITOL TETRAMANNOSIDE-BINDING PROTEIN LPQW-RELATED"/>
    <property type="match status" value="1"/>
</dbReference>
<dbReference type="PANTHER" id="PTHR30290">
    <property type="entry name" value="PERIPLASMIC BINDING COMPONENT OF ABC TRANSPORTER"/>
    <property type="match status" value="1"/>
</dbReference>
<dbReference type="Gene3D" id="3.40.190.10">
    <property type="entry name" value="Periplasmic binding protein-like II"/>
    <property type="match status" value="1"/>
</dbReference>
<evidence type="ECO:0000256" key="3">
    <source>
        <dbReference type="SAM" id="SignalP"/>
    </source>
</evidence>
<evidence type="ECO:0000256" key="2">
    <source>
        <dbReference type="ARBA" id="ARBA00005695"/>
    </source>
</evidence>
<organism evidence="5 6">
    <name type="scientific">Devosia nitrariae</name>
    <dbReference type="NCBI Taxonomy" id="2071872"/>
    <lineage>
        <taxon>Bacteria</taxon>
        <taxon>Pseudomonadati</taxon>
        <taxon>Pseudomonadota</taxon>
        <taxon>Alphaproteobacteria</taxon>
        <taxon>Hyphomicrobiales</taxon>
        <taxon>Devosiaceae</taxon>
        <taxon>Devosia</taxon>
    </lineage>
</organism>
<dbReference type="EMBL" id="BSNS01000020">
    <property type="protein sequence ID" value="GLQ56237.1"/>
    <property type="molecule type" value="Genomic_DNA"/>
</dbReference>
<comment type="caution">
    <text evidence="5">The sequence shown here is derived from an EMBL/GenBank/DDBJ whole genome shotgun (WGS) entry which is preliminary data.</text>
</comment>
<comment type="similarity">
    <text evidence="2">Belongs to the bacterial solute-binding protein 5 family.</text>
</comment>